<evidence type="ECO:0000256" key="7">
    <source>
        <dbReference type="ARBA" id="ARBA00022777"/>
    </source>
</evidence>
<dbReference type="InterPro" id="IPR050428">
    <property type="entry name" value="TCS_sensor_his_kinase"/>
</dbReference>
<keyword evidence="7 14" id="KW-0418">Kinase</keyword>
<dbReference type="InterPro" id="IPR004358">
    <property type="entry name" value="Sig_transdc_His_kin-like_C"/>
</dbReference>
<dbReference type="SUPFAM" id="SSF55874">
    <property type="entry name" value="ATPase domain of HSP90 chaperone/DNA topoisomerase II/histidine kinase"/>
    <property type="match status" value="1"/>
</dbReference>
<dbReference type="InterPro" id="IPR003660">
    <property type="entry name" value="HAMP_dom"/>
</dbReference>
<keyword evidence="5" id="KW-0808">Transferase</keyword>
<dbReference type="Proteomes" id="UP000242972">
    <property type="component" value="Unassembled WGS sequence"/>
</dbReference>
<accession>A0A2T2XIG6</accession>
<dbReference type="PRINTS" id="PR00344">
    <property type="entry name" value="BCTRLSENSOR"/>
</dbReference>
<dbReference type="Pfam" id="PF00672">
    <property type="entry name" value="HAMP"/>
    <property type="match status" value="1"/>
</dbReference>
<dbReference type="InterPro" id="IPR036890">
    <property type="entry name" value="HATPase_C_sf"/>
</dbReference>
<dbReference type="PANTHER" id="PTHR45436">
    <property type="entry name" value="SENSOR HISTIDINE KINASE YKOH"/>
    <property type="match status" value="1"/>
</dbReference>
<dbReference type="InterPro" id="IPR036097">
    <property type="entry name" value="HisK_dim/P_sf"/>
</dbReference>
<proteinExistence type="predicted"/>
<dbReference type="PROSITE" id="PS50885">
    <property type="entry name" value="HAMP"/>
    <property type="match status" value="1"/>
</dbReference>
<reference evidence="14 15" key="1">
    <citation type="journal article" date="2014" name="BMC Genomics">
        <title>Comparison of environmental and isolate Sulfobacillus genomes reveals diverse carbon, sulfur, nitrogen, and hydrogen metabolisms.</title>
        <authorList>
            <person name="Justice N.B."/>
            <person name="Norman A."/>
            <person name="Brown C.T."/>
            <person name="Singh A."/>
            <person name="Thomas B.C."/>
            <person name="Banfield J.F."/>
        </authorList>
    </citation>
    <scope>NUCLEOTIDE SEQUENCE [LARGE SCALE GENOMIC DNA]</scope>
    <source>
        <strain evidence="14">AMDSBA4</strain>
    </source>
</reference>
<protein>
    <recommendedName>
        <fullName evidence="3">histidine kinase</fullName>
        <ecNumber evidence="3">2.7.13.3</ecNumber>
    </recommendedName>
</protein>
<evidence type="ECO:0000256" key="11">
    <source>
        <dbReference type="SAM" id="Phobius"/>
    </source>
</evidence>
<dbReference type="GO" id="GO:0005886">
    <property type="term" value="C:plasma membrane"/>
    <property type="evidence" value="ECO:0007669"/>
    <property type="project" value="TreeGrafter"/>
</dbReference>
<dbReference type="GO" id="GO:0000155">
    <property type="term" value="F:phosphorelay sensor kinase activity"/>
    <property type="evidence" value="ECO:0007669"/>
    <property type="project" value="InterPro"/>
</dbReference>
<dbReference type="InterPro" id="IPR003661">
    <property type="entry name" value="HisK_dim/P_dom"/>
</dbReference>
<keyword evidence="10 11" id="KW-0472">Membrane</keyword>
<dbReference type="Pfam" id="PF00512">
    <property type="entry name" value="HisKA"/>
    <property type="match status" value="1"/>
</dbReference>
<dbReference type="CDD" id="cd00082">
    <property type="entry name" value="HisKA"/>
    <property type="match status" value="1"/>
</dbReference>
<name>A0A2T2XIG6_9FIRM</name>
<evidence type="ECO:0000256" key="2">
    <source>
        <dbReference type="ARBA" id="ARBA00004370"/>
    </source>
</evidence>
<keyword evidence="6 11" id="KW-0812">Transmembrane</keyword>
<feature type="transmembrane region" description="Helical" evidence="11">
    <location>
        <begin position="173"/>
        <end position="195"/>
    </location>
</feature>
<dbReference type="SUPFAM" id="SSF47384">
    <property type="entry name" value="Homodimeric domain of signal transducing histidine kinase"/>
    <property type="match status" value="1"/>
</dbReference>
<dbReference type="SMART" id="SM00387">
    <property type="entry name" value="HATPase_c"/>
    <property type="match status" value="1"/>
</dbReference>
<evidence type="ECO:0000259" key="13">
    <source>
        <dbReference type="PROSITE" id="PS50885"/>
    </source>
</evidence>
<sequence>MRQWFRDWRDRLSTQLVLSHVFVASVVLGLALGIAGITFRQYLIRNQVHNLVQRGSQISHVMQGYFSGTLYYGEALYLVQVLQGTLNDRVYVLDNIGQVLLETGSQHVPAEPWTAADLNAVLVRGRTIKGVVQSPNGGSEAMAGVPVSVDGNIAGGIFLESPLSVSNQTADSLTILLLIAELVAIFLVGILAYGVSRRLSKPLETLRKTVAQMEGGISDVRVEPQGPQEVQDLAQEFNKLADRIGLQVQQLTNEAEIRDALLAHVAHDLRTPLTSIRGFLEAIRDRVVEGPELERAVDIAYEETMRVTRLVDRLLAATRIRSGIGKLSPIQVSQWIKATLDRMEPLLVSSGHPILWDPQDDAMIAGVFDYLVESLMNVIDNALKWSPVLEPIGLETRLGNGVIRVRVKDHGPGIDEELLPHVFDRFVIGDPARGDSNGLGLAIVKEVVVQHGGHVWIENRPEGGTQVTMEFPIVGS</sequence>
<dbReference type="Gene3D" id="6.10.340.10">
    <property type="match status" value="1"/>
</dbReference>
<evidence type="ECO:0000256" key="10">
    <source>
        <dbReference type="ARBA" id="ARBA00023136"/>
    </source>
</evidence>
<feature type="domain" description="HAMP" evidence="13">
    <location>
        <begin position="197"/>
        <end position="249"/>
    </location>
</feature>
<dbReference type="SMART" id="SM00304">
    <property type="entry name" value="HAMP"/>
    <property type="match status" value="1"/>
</dbReference>
<comment type="catalytic activity">
    <reaction evidence="1">
        <text>ATP + protein L-histidine = ADP + protein N-phospho-L-histidine.</text>
        <dbReference type="EC" id="2.7.13.3"/>
    </reaction>
</comment>
<gene>
    <name evidence="14" type="ORF">C7B46_06030</name>
</gene>
<dbReference type="FunFam" id="1.10.287.130:FF:000001">
    <property type="entry name" value="Two-component sensor histidine kinase"/>
    <property type="match status" value="1"/>
</dbReference>
<feature type="transmembrane region" description="Helical" evidence="11">
    <location>
        <begin position="21"/>
        <end position="43"/>
    </location>
</feature>
<dbReference type="AlphaFoldDB" id="A0A2T2XIG6"/>
<feature type="domain" description="Histidine kinase" evidence="12">
    <location>
        <begin position="264"/>
        <end position="475"/>
    </location>
</feature>
<comment type="subcellular location">
    <subcellularLocation>
        <location evidence="2">Membrane</location>
    </subcellularLocation>
</comment>
<evidence type="ECO:0000313" key="14">
    <source>
        <dbReference type="EMBL" id="PSR34282.1"/>
    </source>
</evidence>
<evidence type="ECO:0000313" key="15">
    <source>
        <dbReference type="Proteomes" id="UP000242972"/>
    </source>
</evidence>
<dbReference type="Pfam" id="PF02518">
    <property type="entry name" value="HATPase_c"/>
    <property type="match status" value="1"/>
</dbReference>
<dbReference type="CDD" id="cd00075">
    <property type="entry name" value="HATPase"/>
    <property type="match status" value="1"/>
</dbReference>
<dbReference type="CDD" id="cd06225">
    <property type="entry name" value="HAMP"/>
    <property type="match status" value="1"/>
</dbReference>
<evidence type="ECO:0000256" key="8">
    <source>
        <dbReference type="ARBA" id="ARBA00022989"/>
    </source>
</evidence>
<evidence type="ECO:0000256" key="4">
    <source>
        <dbReference type="ARBA" id="ARBA00022553"/>
    </source>
</evidence>
<dbReference type="Gene3D" id="3.30.565.10">
    <property type="entry name" value="Histidine kinase-like ATPase, C-terminal domain"/>
    <property type="match status" value="1"/>
</dbReference>
<dbReference type="Gene3D" id="1.10.287.130">
    <property type="match status" value="1"/>
</dbReference>
<evidence type="ECO:0000256" key="1">
    <source>
        <dbReference type="ARBA" id="ARBA00000085"/>
    </source>
</evidence>
<evidence type="ECO:0000256" key="6">
    <source>
        <dbReference type="ARBA" id="ARBA00022692"/>
    </source>
</evidence>
<dbReference type="SMART" id="SM00388">
    <property type="entry name" value="HisKA"/>
    <property type="match status" value="1"/>
</dbReference>
<comment type="caution">
    <text evidence="14">The sequence shown here is derived from an EMBL/GenBank/DDBJ whole genome shotgun (WGS) entry which is preliminary data.</text>
</comment>
<keyword evidence="9" id="KW-0902">Two-component regulatory system</keyword>
<dbReference type="PANTHER" id="PTHR45436:SF5">
    <property type="entry name" value="SENSOR HISTIDINE KINASE TRCS"/>
    <property type="match status" value="1"/>
</dbReference>
<evidence type="ECO:0000256" key="5">
    <source>
        <dbReference type="ARBA" id="ARBA00022679"/>
    </source>
</evidence>
<evidence type="ECO:0000259" key="12">
    <source>
        <dbReference type="PROSITE" id="PS50109"/>
    </source>
</evidence>
<dbReference type="EC" id="2.7.13.3" evidence="3"/>
<keyword evidence="8 11" id="KW-1133">Transmembrane helix</keyword>
<organism evidence="14 15">
    <name type="scientific">Sulfobacillus benefaciens</name>
    <dbReference type="NCBI Taxonomy" id="453960"/>
    <lineage>
        <taxon>Bacteria</taxon>
        <taxon>Bacillati</taxon>
        <taxon>Bacillota</taxon>
        <taxon>Clostridia</taxon>
        <taxon>Eubacteriales</taxon>
        <taxon>Clostridiales Family XVII. Incertae Sedis</taxon>
        <taxon>Sulfobacillus</taxon>
    </lineage>
</organism>
<dbReference type="InterPro" id="IPR003594">
    <property type="entry name" value="HATPase_dom"/>
</dbReference>
<keyword evidence="4" id="KW-0597">Phosphoprotein</keyword>
<evidence type="ECO:0000256" key="3">
    <source>
        <dbReference type="ARBA" id="ARBA00012438"/>
    </source>
</evidence>
<evidence type="ECO:0000256" key="9">
    <source>
        <dbReference type="ARBA" id="ARBA00023012"/>
    </source>
</evidence>
<dbReference type="InterPro" id="IPR005467">
    <property type="entry name" value="His_kinase_dom"/>
</dbReference>
<dbReference type="EMBL" id="PXYW01000010">
    <property type="protein sequence ID" value="PSR34282.1"/>
    <property type="molecule type" value="Genomic_DNA"/>
</dbReference>
<dbReference type="PROSITE" id="PS50109">
    <property type="entry name" value="HIS_KIN"/>
    <property type="match status" value="1"/>
</dbReference>